<evidence type="ECO:0000259" key="9">
    <source>
        <dbReference type="Pfam" id="PF02838"/>
    </source>
</evidence>
<evidence type="ECO:0000259" key="8">
    <source>
        <dbReference type="Pfam" id="PF00728"/>
    </source>
</evidence>
<dbReference type="GO" id="GO:0004563">
    <property type="term" value="F:beta-N-acetylhexosaminidase activity"/>
    <property type="evidence" value="ECO:0007669"/>
    <property type="project" value="UniProtKB-EC"/>
</dbReference>
<dbReference type="InterPro" id="IPR017853">
    <property type="entry name" value="GH"/>
</dbReference>
<sequence length="770" mass="87418">MIKLKYFLTLFLLGYSLLAQPNPIDISVVPNPAYVRSGKGVFEFNSDTKWVVESESQKEILLPLLNRFRIAANFQFIPDSVQAGLGNKVVFKSNKALPAEAYNLSINKESIILEASGESGFYYGITTLMQLLPSDIFSHQLISDVNWQVPCLKIEDTPRFEYRGFMLDVSRYFMPKEDLLDIIDYLALHKINYLHLHLVDDNGWRLEIKKYPELTDIGAWRADRYNYFSARQNPVEGEPKTVGGFYSQEDIKEIVSYAAHRQIEVVPEIEMPAHTISSLAALPHLTCPVVEEPVNVLPGIGGSQSSVIYCAGNDSVFTFLEDVIDEVIEMFPSEYIHIGGDEAWKDNWEKCPRCQATIKEEGLHDEEELQAWFVNKMSNYIRQNGKKVMGWDELTNGEIPEGATIFGWRGMGEHALKAADQGHPFIMTPARALYFIRYQGPQWFEPFTYFGDNTLRDVYEYEPSGEMTGAQYQYLKGIQACLWSEFVSSPEEAQYLVFPRLAAFSEIAWSPEDAKDWKGFLTRLDHLTGIYEKKGIGYSKYSMFNLYHTVSPQDGDLKVELSCIRPDVEIRYNIGHARPTGESQLYQGPFTIREGQVVSAATFQNGKLKGRVLRLNPRFNKATGHKVVSSEPNSNVITNGLLGSEKMTDGEYVDLYDCGGEFVIDLEQIQSFKKVGLSFLNNYGRSVHLPSSATIFVSKNGNIYQEVASRELAFRERISEGIKHHVLWFNFNETDGRFLKIKLGATGIMPDGHVLEHKPGRIAFDEVFVE</sequence>
<evidence type="ECO:0000259" key="10">
    <source>
        <dbReference type="Pfam" id="PF13290"/>
    </source>
</evidence>
<dbReference type="GO" id="GO:0005975">
    <property type="term" value="P:carbohydrate metabolic process"/>
    <property type="evidence" value="ECO:0007669"/>
    <property type="project" value="InterPro"/>
</dbReference>
<proteinExistence type="inferred from homology"/>
<feature type="domain" description="Glycoside hydrolase family 20 catalytic" evidence="8">
    <location>
        <begin position="160"/>
        <end position="511"/>
    </location>
</feature>
<name>A0A2U2BBD4_9BACT</name>
<comment type="catalytic activity">
    <reaction evidence="1">
        <text>Hydrolysis of terminal non-reducing N-acetyl-D-hexosamine residues in N-acetyl-beta-D-hexosaminides.</text>
        <dbReference type="EC" id="3.2.1.52"/>
    </reaction>
</comment>
<keyword evidence="5" id="KW-0326">Glycosidase</keyword>
<dbReference type="RefSeq" id="WP_109263408.1">
    <property type="nucleotide sequence ID" value="NZ_QEWP01000003.1"/>
</dbReference>
<dbReference type="EC" id="3.2.1.52" evidence="3"/>
<evidence type="ECO:0000256" key="7">
    <source>
        <dbReference type="SAM" id="SignalP"/>
    </source>
</evidence>
<evidence type="ECO:0000256" key="4">
    <source>
        <dbReference type="ARBA" id="ARBA00022801"/>
    </source>
</evidence>
<dbReference type="InterPro" id="IPR025705">
    <property type="entry name" value="Beta_hexosaminidase_sua/sub"/>
</dbReference>
<dbReference type="GO" id="GO:0030203">
    <property type="term" value="P:glycosaminoglycan metabolic process"/>
    <property type="evidence" value="ECO:0007669"/>
    <property type="project" value="TreeGrafter"/>
</dbReference>
<comment type="caution">
    <text evidence="11">The sequence shown here is derived from an EMBL/GenBank/DDBJ whole genome shotgun (WGS) entry which is preliminary data.</text>
</comment>
<dbReference type="EMBL" id="QEWP01000003">
    <property type="protein sequence ID" value="PWE00369.1"/>
    <property type="molecule type" value="Genomic_DNA"/>
</dbReference>
<protein>
    <recommendedName>
        <fullName evidence="3">beta-N-acetylhexosaminidase</fullName>
        <ecNumber evidence="3">3.2.1.52</ecNumber>
    </recommendedName>
</protein>
<keyword evidence="4" id="KW-0378">Hydrolase</keyword>
<feature type="signal peptide" evidence="7">
    <location>
        <begin position="1"/>
        <end position="19"/>
    </location>
</feature>
<dbReference type="CDD" id="cd06563">
    <property type="entry name" value="GH20_chitobiase-like"/>
    <property type="match status" value="1"/>
</dbReference>
<dbReference type="GO" id="GO:0016020">
    <property type="term" value="C:membrane"/>
    <property type="evidence" value="ECO:0007669"/>
    <property type="project" value="TreeGrafter"/>
</dbReference>
<dbReference type="InterPro" id="IPR015883">
    <property type="entry name" value="Glyco_hydro_20_cat"/>
</dbReference>
<dbReference type="SUPFAM" id="SSF51445">
    <property type="entry name" value="(Trans)glycosidases"/>
    <property type="match status" value="1"/>
</dbReference>
<feature type="active site" description="Proton donor" evidence="6">
    <location>
        <position position="342"/>
    </location>
</feature>
<feature type="domain" description="Beta-hexosaminidase bacterial type N-terminal" evidence="9">
    <location>
        <begin position="26"/>
        <end position="156"/>
    </location>
</feature>
<feature type="chain" id="PRO_5015500999" description="beta-N-acetylhexosaminidase" evidence="7">
    <location>
        <begin position="20"/>
        <end position="770"/>
    </location>
</feature>
<dbReference type="Pfam" id="PF00728">
    <property type="entry name" value="Glyco_hydro_20"/>
    <property type="match status" value="1"/>
</dbReference>
<dbReference type="OrthoDB" id="1090159at2"/>
<dbReference type="SUPFAM" id="SSF55545">
    <property type="entry name" value="beta-N-acetylhexosaminidase-like domain"/>
    <property type="match status" value="1"/>
</dbReference>
<dbReference type="PANTHER" id="PTHR22600:SF57">
    <property type="entry name" value="BETA-N-ACETYLHEXOSAMINIDASE"/>
    <property type="match status" value="1"/>
</dbReference>
<evidence type="ECO:0000256" key="2">
    <source>
        <dbReference type="ARBA" id="ARBA00006285"/>
    </source>
</evidence>
<evidence type="ECO:0000256" key="3">
    <source>
        <dbReference type="ARBA" id="ARBA00012663"/>
    </source>
</evidence>
<keyword evidence="12" id="KW-1185">Reference proteome</keyword>
<dbReference type="InterPro" id="IPR059177">
    <property type="entry name" value="GH29D-like_dom"/>
</dbReference>
<evidence type="ECO:0000256" key="1">
    <source>
        <dbReference type="ARBA" id="ARBA00001231"/>
    </source>
</evidence>
<keyword evidence="7" id="KW-0732">Signal</keyword>
<evidence type="ECO:0000256" key="6">
    <source>
        <dbReference type="PIRSR" id="PIRSR625705-1"/>
    </source>
</evidence>
<dbReference type="Pfam" id="PF13290">
    <property type="entry name" value="CHB_HEX_C_1"/>
    <property type="match status" value="1"/>
</dbReference>
<dbReference type="InterPro" id="IPR029018">
    <property type="entry name" value="Hex-like_dom2"/>
</dbReference>
<comment type="similarity">
    <text evidence="2">Belongs to the glycosyl hydrolase 20 family.</text>
</comment>
<reference evidence="11 12" key="1">
    <citation type="submission" date="2018-05" db="EMBL/GenBank/DDBJ databases">
        <title>Marinilabilia rubrum sp. nov., isolated from saltern sediment.</title>
        <authorList>
            <person name="Zhang R."/>
        </authorList>
    </citation>
    <scope>NUCLEOTIDE SEQUENCE [LARGE SCALE GENOMIC DNA]</scope>
    <source>
        <strain evidence="11 12">WTE16</strain>
    </source>
</reference>
<evidence type="ECO:0000256" key="5">
    <source>
        <dbReference type="ARBA" id="ARBA00023295"/>
    </source>
</evidence>
<dbReference type="AlphaFoldDB" id="A0A2U2BBD4"/>
<gene>
    <name evidence="11" type="ORF">DDZ16_05365</name>
</gene>
<evidence type="ECO:0000313" key="12">
    <source>
        <dbReference type="Proteomes" id="UP000244956"/>
    </source>
</evidence>
<accession>A0A2U2BBD4</accession>
<dbReference type="PRINTS" id="PR00738">
    <property type="entry name" value="GLHYDRLASE20"/>
</dbReference>
<organism evidence="11 12">
    <name type="scientific">Marinilabilia rubra</name>
    <dbReference type="NCBI Taxonomy" id="2162893"/>
    <lineage>
        <taxon>Bacteria</taxon>
        <taxon>Pseudomonadati</taxon>
        <taxon>Bacteroidota</taxon>
        <taxon>Bacteroidia</taxon>
        <taxon>Marinilabiliales</taxon>
        <taxon>Marinilabiliaceae</taxon>
        <taxon>Marinilabilia</taxon>
    </lineage>
</organism>
<dbReference type="InterPro" id="IPR015882">
    <property type="entry name" value="HEX_bac_N"/>
</dbReference>
<dbReference type="Pfam" id="PF02838">
    <property type="entry name" value="Glyco_hydro_20b"/>
    <property type="match status" value="1"/>
</dbReference>
<dbReference type="PANTHER" id="PTHR22600">
    <property type="entry name" value="BETA-HEXOSAMINIDASE"/>
    <property type="match status" value="1"/>
</dbReference>
<dbReference type="Gene3D" id="3.20.20.80">
    <property type="entry name" value="Glycosidases"/>
    <property type="match status" value="1"/>
</dbReference>
<dbReference type="Proteomes" id="UP000244956">
    <property type="component" value="Unassembled WGS sequence"/>
</dbReference>
<evidence type="ECO:0000313" key="11">
    <source>
        <dbReference type="EMBL" id="PWE00369.1"/>
    </source>
</evidence>
<feature type="domain" description="GH29D-like beta-sandwich" evidence="10">
    <location>
        <begin position="557"/>
        <end position="609"/>
    </location>
</feature>
<dbReference type="Gene3D" id="3.30.379.10">
    <property type="entry name" value="Chitobiase/beta-hexosaminidase domain 2-like"/>
    <property type="match status" value="1"/>
</dbReference>